<dbReference type="EMBL" id="MDYN01000029">
    <property type="protein sequence ID" value="OQD81154.1"/>
    <property type="molecule type" value="Genomic_DNA"/>
</dbReference>
<dbReference type="STRING" id="416450.A0A1V6PVV2"/>
<comment type="caution">
    <text evidence="2">The sequence shown here is derived from an EMBL/GenBank/DDBJ whole genome shotgun (WGS) entry which is preliminary data.</text>
</comment>
<name>A0A1V6PVV2_9EURO</name>
<organism evidence="2 3">
    <name type="scientific">Penicillium antarcticum</name>
    <dbReference type="NCBI Taxonomy" id="416450"/>
    <lineage>
        <taxon>Eukaryota</taxon>
        <taxon>Fungi</taxon>
        <taxon>Dikarya</taxon>
        <taxon>Ascomycota</taxon>
        <taxon>Pezizomycotina</taxon>
        <taxon>Eurotiomycetes</taxon>
        <taxon>Eurotiomycetidae</taxon>
        <taxon>Eurotiales</taxon>
        <taxon>Aspergillaceae</taxon>
        <taxon>Penicillium</taxon>
    </lineage>
</organism>
<dbReference type="CDD" id="cd14688">
    <property type="entry name" value="bZIP_YAP"/>
    <property type="match status" value="1"/>
</dbReference>
<keyword evidence="3" id="KW-1185">Reference proteome</keyword>
<protein>
    <recommendedName>
        <fullName evidence="4">BZIP domain-containing protein</fullName>
    </recommendedName>
</protein>
<dbReference type="PANTHER" id="PTHR40618">
    <property type="entry name" value="B-ZIP TRANSCRIPTION FACTOR (EUROFUNG)-RELATED"/>
    <property type="match status" value="1"/>
</dbReference>
<dbReference type="Proteomes" id="UP000191672">
    <property type="component" value="Unassembled WGS sequence"/>
</dbReference>
<evidence type="ECO:0000313" key="2">
    <source>
        <dbReference type="EMBL" id="OQD81154.1"/>
    </source>
</evidence>
<dbReference type="SUPFAM" id="SSF57959">
    <property type="entry name" value="Leucine zipper domain"/>
    <property type="match status" value="1"/>
</dbReference>
<feature type="compositionally biased region" description="Basic and acidic residues" evidence="1">
    <location>
        <begin position="1"/>
        <end position="27"/>
    </location>
</feature>
<dbReference type="GO" id="GO:0003700">
    <property type="term" value="F:DNA-binding transcription factor activity"/>
    <property type="evidence" value="ECO:0007669"/>
    <property type="project" value="InterPro"/>
</dbReference>
<dbReference type="PANTHER" id="PTHR40618:SF1">
    <property type="entry name" value="B-ZIP TRANSCRIPTION FACTOR (EUROFUNG)"/>
    <property type="match status" value="1"/>
</dbReference>
<evidence type="ECO:0000313" key="3">
    <source>
        <dbReference type="Proteomes" id="UP000191672"/>
    </source>
</evidence>
<dbReference type="InterPro" id="IPR046347">
    <property type="entry name" value="bZIP_sf"/>
</dbReference>
<proteinExistence type="predicted"/>
<dbReference type="OrthoDB" id="3555317at2759"/>
<reference evidence="3" key="1">
    <citation type="journal article" date="2017" name="Nat. Microbiol.">
        <title>Global analysis of biosynthetic gene clusters reveals vast potential of secondary metabolite production in Penicillium species.</title>
        <authorList>
            <person name="Nielsen J.C."/>
            <person name="Grijseels S."/>
            <person name="Prigent S."/>
            <person name="Ji B."/>
            <person name="Dainat J."/>
            <person name="Nielsen K.F."/>
            <person name="Frisvad J.C."/>
            <person name="Workman M."/>
            <person name="Nielsen J."/>
        </authorList>
    </citation>
    <scope>NUCLEOTIDE SEQUENCE [LARGE SCALE GENOMIC DNA]</scope>
    <source>
        <strain evidence="3">IBT 31811</strain>
    </source>
</reference>
<accession>A0A1V6PVV2</accession>
<dbReference type="Gene3D" id="1.20.5.170">
    <property type="match status" value="1"/>
</dbReference>
<evidence type="ECO:0008006" key="4">
    <source>
        <dbReference type="Google" id="ProtNLM"/>
    </source>
</evidence>
<feature type="region of interest" description="Disordered" evidence="1">
    <location>
        <begin position="1"/>
        <end position="45"/>
    </location>
</feature>
<feature type="compositionally biased region" description="Polar residues" evidence="1">
    <location>
        <begin position="28"/>
        <end position="45"/>
    </location>
</feature>
<evidence type="ECO:0000256" key="1">
    <source>
        <dbReference type="SAM" id="MobiDB-lite"/>
    </source>
</evidence>
<sequence length="132" mass="15283">MADRSDSLKRNQESRKKGHPQLKDKHQQATVSLKGLNQSSVANTTWKRREQLRTAQRAHRFRRKDTLHNLEKRVDKFETGIDDIIHTFFDLSKQLLDIKALENNPLLASALQQMTRECISLAEMAQMETVAT</sequence>
<dbReference type="AlphaFoldDB" id="A0A1V6PVV2"/>
<gene>
    <name evidence="2" type="ORF">PENANT_c029G10187</name>
</gene>